<dbReference type="Proteomes" id="UP001589865">
    <property type="component" value="Unassembled WGS sequence"/>
</dbReference>
<evidence type="ECO:0000313" key="3">
    <source>
        <dbReference type="Proteomes" id="UP001589865"/>
    </source>
</evidence>
<evidence type="ECO:0000313" key="2">
    <source>
        <dbReference type="EMBL" id="MFC0408488.1"/>
    </source>
</evidence>
<reference evidence="2 3" key="1">
    <citation type="submission" date="2024-09" db="EMBL/GenBank/DDBJ databases">
        <authorList>
            <person name="Sun Q."/>
            <person name="Mori K."/>
        </authorList>
    </citation>
    <scope>NUCLEOTIDE SEQUENCE [LARGE SCALE GENOMIC DNA]</scope>
    <source>
        <strain evidence="2 3">TBRC 5777</strain>
    </source>
</reference>
<sequence length="156" mass="16028">MKGWQGFACSALLTLSVLAQPAWADRPQVDRSGREQQAHAFVYRGGLPGVNPDDVRGGAADLAASNSLPVGTTARVTNPRNGRWALVRVRATNAGEDGPALNVSSRVADRLGFAESGSAPVVIAPLAVPQADGTIVLGQGTGLAGQQAAIVHPERS</sequence>
<accession>A0ABV6JRX9</accession>
<evidence type="ECO:0000256" key="1">
    <source>
        <dbReference type="SAM" id="SignalP"/>
    </source>
</evidence>
<feature type="chain" id="PRO_5047538361" evidence="1">
    <location>
        <begin position="25"/>
        <end position="156"/>
    </location>
</feature>
<organism evidence="2 3">
    <name type="scientific">Roseomonas elaeocarpi</name>
    <dbReference type="NCBI Taxonomy" id="907779"/>
    <lineage>
        <taxon>Bacteria</taxon>
        <taxon>Pseudomonadati</taxon>
        <taxon>Pseudomonadota</taxon>
        <taxon>Alphaproteobacteria</taxon>
        <taxon>Acetobacterales</taxon>
        <taxon>Roseomonadaceae</taxon>
        <taxon>Roseomonas</taxon>
    </lineage>
</organism>
<dbReference type="InterPro" id="IPR036908">
    <property type="entry name" value="RlpA-like_sf"/>
</dbReference>
<keyword evidence="3" id="KW-1185">Reference proteome</keyword>
<protein>
    <submittedName>
        <fullName evidence="2">Uncharacterized protein</fullName>
    </submittedName>
</protein>
<keyword evidence="1" id="KW-0732">Signal</keyword>
<dbReference type="RefSeq" id="WP_377044240.1">
    <property type="nucleotide sequence ID" value="NZ_JBHLUN010000006.1"/>
</dbReference>
<dbReference type="Gene3D" id="2.40.40.10">
    <property type="entry name" value="RlpA-like domain"/>
    <property type="match status" value="1"/>
</dbReference>
<comment type="caution">
    <text evidence="2">The sequence shown here is derived from an EMBL/GenBank/DDBJ whole genome shotgun (WGS) entry which is preliminary data.</text>
</comment>
<gene>
    <name evidence="2" type="ORF">ACFFGY_09535</name>
</gene>
<dbReference type="EMBL" id="JBHLUN010000006">
    <property type="protein sequence ID" value="MFC0408488.1"/>
    <property type="molecule type" value="Genomic_DNA"/>
</dbReference>
<feature type="signal peptide" evidence="1">
    <location>
        <begin position="1"/>
        <end position="24"/>
    </location>
</feature>
<name>A0ABV6JRX9_9PROT</name>
<proteinExistence type="predicted"/>